<dbReference type="InterPro" id="IPR052298">
    <property type="entry name" value="ZMYND10"/>
</dbReference>
<sequence>MAQFGQQFETEAGMFQGSDVLDAMECERLVEALKPITLESFGSPEWKSQREVVEKLNIQAHHNINCKKDEFVYEALHSFEKLPIIVHELLVIEVWKEKVYPLRKAELRKVPTIGYMYYHYEAILVNLLEGLLFNDDAIESLGDFVLELCDYCYRKCLYLNAIPDEDRMIQEIDKEKWIHMSEEEYADRNDKESTFKIAMGAVSVLWMIIDKLPRLHMSVMNNLLLKNDMPLQLISLISGAPWMRRGRGKFQKFKEGEWVETPAHELLLLTPRESHVWLCLHMLLCEPTCRSKYKYDDYRKAEVLKLRRYVTPRLVDQIPNLQDLQRSLDELQIMEPPSLKDEAFRSTFVVEPMPEIYSRLVKGKNWAKIAEHHVEVLSNPETLNDDIQKMSQLIDQLGDWDDKVAAADSAKKEQEVKDILTKAGIEQLP</sequence>
<dbReference type="PANTHER" id="PTHR13244:SF7">
    <property type="entry name" value="ZINC FINGER MYND DOMAIN-CONTAINING PROTEIN 10"/>
    <property type="match status" value="1"/>
</dbReference>
<gene>
    <name evidence="1" type="ORF">EGYM00392_LOCUS20573</name>
</gene>
<reference evidence="1" key="1">
    <citation type="submission" date="2021-01" db="EMBL/GenBank/DDBJ databases">
        <authorList>
            <person name="Corre E."/>
            <person name="Pelletier E."/>
            <person name="Niang G."/>
            <person name="Scheremetjew M."/>
            <person name="Finn R."/>
            <person name="Kale V."/>
            <person name="Holt S."/>
            <person name="Cochrane G."/>
            <person name="Meng A."/>
            <person name="Brown T."/>
            <person name="Cohen L."/>
        </authorList>
    </citation>
    <scope>NUCLEOTIDE SEQUENCE</scope>
    <source>
        <strain evidence="1">NIES-381</strain>
    </source>
</reference>
<accession>A0A7S1IE91</accession>
<organism evidence="1">
    <name type="scientific">Eutreptiella gymnastica</name>
    <dbReference type="NCBI Taxonomy" id="73025"/>
    <lineage>
        <taxon>Eukaryota</taxon>
        <taxon>Discoba</taxon>
        <taxon>Euglenozoa</taxon>
        <taxon>Euglenida</taxon>
        <taxon>Spirocuta</taxon>
        <taxon>Euglenophyceae</taxon>
        <taxon>Eutreptiales</taxon>
        <taxon>Eutreptiaceae</taxon>
        <taxon>Eutreptiella</taxon>
    </lineage>
</organism>
<evidence type="ECO:0000313" key="1">
    <source>
        <dbReference type="EMBL" id="CAD9009478.1"/>
    </source>
</evidence>
<proteinExistence type="predicted"/>
<name>A0A7S1IE91_9EUGL</name>
<dbReference type="AlphaFoldDB" id="A0A7S1IE91"/>
<protein>
    <submittedName>
        <fullName evidence="1">Uncharacterized protein</fullName>
    </submittedName>
</protein>
<dbReference type="GO" id="GO:0005737">
    <property type="term" value="C:cytoplasm"/>
    <property type="evidence" value="ECO:0007669"/>
    <property type="project" value="TreeGrafter"/>
</dbReference>
<dbReference type="PANTHER" id="PTHR13244">
    <property type="entry name" value="ZINC FINGER MYND DOMAIN CONTAINING PROTEIN 10"/>
    <property type="match status" value="1"/>
</dbReference>
<dbReference type="EMBL" id="HBGA01055876">
    <property type="protein sequence ID" value="CAD9009478.1"/>
    <property type="molecule type" value="Transcribed_RNA"/>
</dbReference>